<evidence type="ECO:0000313" key="1">
    <source>
        <dbReference type="Proteomes" id="UP001732720"/>
    </source>
</evidence>
<dbReference type="RefSeq" id="XP_073940701.1">
    <property type="nucleotide sequence ID" value="XM_074084600.1"/>
</dbReference>
<dbReference type="Proteomes" id="UP001732720">
    <property type="component" value="Chromosome 8"/>
</dbReference>
<gene>
    <name evidence="2" type="primary">LOC141410476</name>
</gene>
<evidence type="ECO:0000313" key="2">
    <source>
        <dbReference type="RefSeq" id="XP_073940701.1"/>
    </source>
</evidence>
<proteinExistence type="predicted"/>
<accession>A0AC58NGC3</accession>
<organism evidence="1 2">
    <name type="scientific">Castor canadensis</name>
    <name type="common">American beaver</name>
    <dbReference type="NCBI Taxonomy" id="51338"/>
    <lineage>
        <taxon>Eukaryota</taxon>
        <taxon>Metazoa</taxon>
        <taxon>Chordata</taxon>
        <taxon>Craniata</taxon>
        <taxon>Vertebrata</taxon>
        <taxon>Euteleostomi</taxon>
        <taxon>Mammalia</taxon>
        <taxon>Eutheria</taxon>
        <taxon>Euarchontoglires</taxon>
        <taxon>Glires</taxon>
        <taxon>Rodentia</taxon>
        <taxon>Castorimorpha</taxon>
        <taxon>Castoridae</taxon>
        <taxon>Castor</taxon>
    </lineage>
</organism>
<reference evidence="2" key="1">
    <citation type="submission" date="2025-08" db="UniProtKB">
        <authorList>
            <consortium name="RefSeq"/>
        </authorList>
    </citation>
    <scope>IDENTIFICATION</scope>
</reference>
<protein>
    <submittedName>
        <fullName evidence="2">Cytochrome P450 2D15-like</fullName>
    </submittedName>
</protein>
<keyword evidence="1" id="KW-1185">Reference proteome</keyword>
<sequence length="106" mass="11555">MVRSGESHQVCPSNPGDSAADMGLLAADALLTLAKTLAIFLLLVDLMHRDVFSLQLAWRPVVVLNGLAAVQETLVNRSEDTADRPPMPVYEHLGFRPRSKGNYLKG</sequence>
<name>A0AC58NGC3_CASCN</name>